<dbReference type="InterPro" id="IPR050595">
    <property type="entry name" value="Bact_response_regulator"/>
</dbReference>
<dbReference type="RefSeq" id="WP_193800646.1">
    <property type="nucleotide sequence ID" value="NZ_JADEWC010000012.1"/>
</dbReference>
<accession>A0ABR9V4K6</accession>
<evidence type="ECO:0000313" key="4">
    <source>
        <dbReference type="EMBL" id="MBE9222489.1"/>
    </source>
</evidence>
<evidence type="ECO:0000259" key="3">
    <source>
        <dbReference type="PROSITE" id="PS50110"/>
    </source>
</evidence>
<dbReference type="PANTHER" id="PTHR44591:SF3">
    <property type="entry name" value="RESPONSE REGULATORY DOMAIN-CONTAINING PROTEIN"/>
    <property type="match status" value="1"/>
</dbReference>
<dbReference type="Pfam" id="PF14332">
    <property type="entry name" value="DUF4388"/>
    <property type="match status" value="1"/>
</dbReference>
<dbReference type="Proteomes" id="UP000654604">
    <property type="component" value="Unassembled WGS sequence"/>
</dbReference>
<evidence type="ECO:0000256" key="1">
    <source>
        <dbReference type="ARBA" id="ARBA00022553"/>
    </source>
</evidence>
<reference evidence="4 5" key="1">
    <citation type="submission" date="2020-10" db="EMBL/GenBank/DDBJ databases">
        <authorList>
            <person name="Castelo-Branco R."/>
            <person name="Eusebio N."/>
            <person name="Adriana R."/>
            <person name="Vieira A."/>
            <person name="Brugerolle De Fraissinette N."/>
            <person name="Rezende De Castro R."/>
            <person name="Schneider M.P."/>
            <person name="Vasconcelos V."/>
            <person name="Leao P.N."/>
        </authorList>
    </citation>
    <scope>NUCLEOTIDE SEQUENCE [LARGE SCALE GENOMIC DNA]</scope>
    <source>
        <strain evidence="4 5">LEGE 03274</strain>
    </source>
</reference>
<proteinExistence type="predicted"/>
<keyword evidence="1 2" id="KW-0597">Phosphoprotein</keyword>
<dbReference type="Pfam" id="PF00072">
    <property type="entry name" value="Response_reg"/>
    <property type="match status" value="1"/>
</dbReference>
<dbReference type="EMBL" id="JADEWC010000012">
    <property type="protein sequence ID" value="MBE9222489.1"/>
    <property type="molecule type" value="Genomic_DNA"/>
</dbReference>
<feature type="domain" description="Response regulatory" evidence="3">
    <location>
        <begin position="270"/>
        <end position="386"/>
    </location>
</feature>
<dbReference type="InterPro" id="IPR025497">
    <property type="entry name" value="PatA-like_N"/>
</dbReference>
<dbReference type="PROSITE" id="PS50110">
    <property type="entry name" value="RESPONSE_REGULATORY"/>
    <property type="match status" value="1"/>
</dbReference>
<name>A0ABR9V4K6_9CHRO</name>
<evidence type="ECO:0000313" key="5">
    <source>
        <dbReference type="Proteomes" id="UP000654604"/>
    </source>
</evidence>
<evidence type="ECO:0000256" key="2">
    <source>
        <dbReference type="PROSITE-ProRule" id="PRU00169"/>
    </source>
</evidence>
<feature type="modified residue" description="4-aspartylphosphate" evidence="2">
    <location>
        <position position="319"/>
    </location>
</feature>
<dbReference type="InterPro" id="IPR011006">
    <property type="entry name" value="CheY-like_superfamily"/>
</dbReference>
<comment type="caution">
    <text evidence="4">The sequence shown here is derived from an EMBL/GenBank/DDBJ whole genome shotgun (WGS) entry which is preliminary data.</text>
</comment>
<dbReference type="PANTHER" id="PTHR44591">
    <property type="entry name" value="STRESS RESPONSE REGULATOR PROTEIN 1"/>
    <property type="match status" value="1"/>
</dbReference>
<sequence length="390" mass="45077">MSDTNESFKVAIPQFVGTRQAHLFKSLKIPQFTGKLIFTAKNGTQWIFSMYLGRIAYATGGIHPCRRWRRNVLKYAPEALQILESFDVNIFNNKQFISDWEYNLFSLLVQEKILNTATTNKIIRGIIQEILFDLTRAMEVNFDIVENKNPPSPLVFIDTEPIIVEVWQDWQKWLGAKLADRSPNKAPIIRQHGELNRRTSPQTYQIMKKLFNGRNTIRDLHVQLNQDIVSMTKMMNPYFQLGLIELTLTEDIPFPWLVKFKPSSMQEQNKVLCITEQEQVVKDIQNTVIDLDYKLNSFSRGDLAIAFAQQNCPQLIFIDQEISSVNAYDLISKFKKTATLQQIPIILITDDLTKIKPQDYESVGFCDVLIKPLHQPHLLRSLNKNINSNG</sequence>
<dbReference type="CDD" id="cd00156">
    <property type="entry name" value="REC"/>
    <property type="match status" value="1"/>
</dbReference>
<protein>
    <submittedName>
        <fullName evidence="4">Response regulator</fullName>
    </submittedName>
</protein>
<gene>
    <name evidence="4" type="ORF">IQ215_07235</name>
</gene>
<keyword evidence="5" id="KW-1185">Reference proteome</keyword>
<dbReference type="SUPFAM" id="SSF52172">
    <property type="entry name" value="CheY-like"/>
    <property type="match status" value="1"/>
</dbReference>
<organism evidence="4 5">
    <name type="scientific">Cyanobacterium stanieri LEGE 03274</name>
    <dbReference type="NCBI Taxonomy" id="1828756"/>
    <lineage>
        <taxon>Bacteria</taxon>
        <taxon>Bacillati</taxon>
        <taxon>Cyanobacteriota</taxon>
        <taxon>Cyanophyceae</taxon>
        <taxon>Oscillatoriophycideae</taxon>
        <taxon>Chroococcales</taxon>
        <taxon>Geminocystaceae</taxon>
        <taxon>Cyanobacterium</taxon>
    </lineage>
</organism>
<dbReference type="InterPro" id="IPR001789">
    <property type="entry name" value="Sig_transdc_resp-reg_receiver"/>
</dbReference>
<dbReference type="Gene3D" id="3.40.50.2300">
    <property type="match status" value="1"/>
</dbReference>
<dbReference type="SMART" id="SM00448">
    <property type="entry name" value="REC"/>
    <property type="match status" value="1"/>
</dbReference>